<dbReference type="SUPFAM" id="SSF56235">
    <property type="entry name" value="N-terminal nucleophile aminohydrolases (Ntn hydrolases)"/>
    <property type="match status" value="1"/>
</dbReference>
<proteinExistence type="predicted"/>
<organism evidence="2 3">
    <name type="scientific">Ecytonucleospora hepatopenaei</name>
    <dbReference type="NCBI Taxonomy" id="646526"/>
    <lineage>
        <taxon>Eukaryota</taxon>
        <taxon>Fungi</taxon>
        <taxon>Fungi incertae sedis</taxon>
        <taxon>Microsporidia</taxon>
        <taxon>Enterocytozoonidae</taxon>
        <taxon>Ecytonucleospora</taxon>
    </lineage>
</organism>
<evidence type="ECO:0000313" key="2">
    <source>
        <dbReference type="EMBL" id="OQS55803.1"/>
    </source>
</evidence>
<dbReference type="GO" id="GO:0005737">
    <property type="term" value="C:cytoplasm"/>
    <property type="evidence" value="ECO:0007669"/>
    <property type="project" value="TreeGrafter"/>
</dbReference>
<accession>A0A1W0E998</accession>
<dbReference type="InterPro" id="IPR023333">
    <property type="entry name" value="Proteasome_suB-type"/>
</dbReference>
<dbReference type="Proteomes" id="UP000192758">
    <property type="component" value="Unassembled WGS sequence"/>
</dbReference>
<keyword evidence="1" id="KW-0539">Nucleus</keyword>
<dbReference type="Gene3D" id="3.60.20.10">
    <property type="entry name" value="Glutamine Phosphoribosylpyrophosphate, subunit 1, domain 1"/>
    <property type="match status" value="1"/>
</dbReference>
<dbReference type="PANTHER" id="PTHR32194">
    <property type="entry name" value="METALLOPROTEASE TLDD"/>
    <property type="match status" value="1"/>
</dbReference>
<dbReference type="OrthoDB" id="10248542at2759"/>
<dbReference type="GO" id="GO:0005839">
    <property type="term" value="C:proteasome core complex"/>
    <property type="evidence" value="ECO:0007669"/>
    <property type="project" value="InterPro"/>
</dbReference>
<dbReference type="GO" id="GO:0051603">
    <property type="term" value="P:proteolysis involved in protein catabolic process"/>
    <property type="evidence" value="ECO:0007669"/>
    <property type="project" value="InterPro"/>
</dbReference>
<dbReference type="EMBL" id="MNPJ01000002">
    <property type="protein sequence ID" value="OQS55803.1"/>
    <property type="molecule type" value="Genomic_DNA"/>
</dbReference>
<dbReference type="STRING" id="646526.A0A1W0E998"/>
<dbReference type="InterPro" id="IPR001353">
    <property type="entry name" value="Proteasome_sua/b"/>
</dbReference>
<dbReference type="Pfam" id="PF00227">
    <property type="entry name" value="Proteasome"/>
    <property type="match status" value="1"/>
</dbReference>
<dbReference type="VEuPathDB" id="MicrosporidiaDB:EHP00_1647"/>
<sequence>MLATTSTLAFKFRDGVIVTADTAVSYGRLAMTKLNRIFVINNTIITFNGAVGDFLFVKKTLEAELEQDKRYVDSKGIFKLLQLFMYAKRSEAKPKFCSILVAGKDKHGNPFIGAITSKGVFWEDSAVASGFASHLVLPLLRDKNTEEMSLEEAKQFALEVNKVLVYKDCIASNKIQMAILNKTEKVEILNETVPTSWSIAHKFEEIKL</sequence>
<evidence type="ECO:0000256" key="1">
    <source>
        <dbReference type="ARBA" id="ARBA00023242"/>
    </source>
</evidence>
<keyword evidence="3" id="KW-1185">Reference proteome</keyword>
<name>A0A1W0E998_9MICR</name>
<evidence type="ECO:0000313" key="3">
    <source>
        <dbReference type="Proteomes" id="UP000192758"/>
    </source>
</evidence>
<dbReference type="InterPro" id="IPR029055">
    <property type="entry name" value="Ntn_hydrolases_N"/>
</dbReference>
<comment type="caution">
    <text evidence="2">The sequence shown here is derived from an EMBL/GenBank/DDBJ whole genome shotgun (WGS) entry which is preliminary data.</text>
</comment>
<dbReference type="PANTHER" id="PTHR32194:SF6">
    <property type="entry name" value="PROTEASOME SUBUNIT BETA"/>
    <property type="match status" value="1"/>
</dbReference>
<dbReference type="AlphaFoldDB" id="A0A1W0E998"/>
<reference evidence="2 3" key="1">
    <citation type="journal article" date="2017" name="Environ. Microbiol.">
        <title>Decay of the glycolytic pathway and adaptation to intranuclear parasitism within Enterocytozoonidae microsporidia.</title>
        <authorList>
            <person name="Wiredu Boakye D."/>
            <person name="Jaroenlak P."/>
            <person name="Prachumwat A."/>
            <person name="Williams T.A."/>
            <person name="Bateman K.S."/>
            <person name="Itsathitphaisarn O."/>
            <person name="Sritunyalucksana K."/>
            <person name="Paszkiewicz K.H."/>
            <person name="Moore K.A."/>
            <person name="Stentiford G.D."/>
            <person name="Williams B.A."/>
        </authorList>
    </citation>
    <scope>NUCLEOTIDE SEQUENCE [LARGE SCALE GENOMIC DNA]</scope>
    <source>
        <strain evidence="2 3">TH1</strain>
    </source>
</reference>
<gene>
    <name evidence="2" type="primary">PRE4</name>
    <name evidence="2" type="ORF">EHP00_1647</name>
</gene>
<protein>
    <submittedName>
        <fullName evidence="2">PRE4</fullName>
    </submittedName>
</protein>